<evidence type="ECO:0000256" key="2">
    <source>
        <dbReference type="ARBA" id="ARBA00022692"/>
    </source>
</evidence>
<feature type="transmembrane region" description="Helical" evidence="5">
    <location>
        <begin position="31"/>
        <end position="63"/>
    </location>
</feature>
<dbReference type="Pfam" id="PF00664">
    <property type="entry name" value="ABC_membrane"/>
    <property type="match status" value="1"/>
</dbReference>
<dbReference type="InterPro" id="IPR036640">
    <property type="entry name" value="ABC1_TM_sf"/>
</dbReference>
<evidence type="ECO:0000256" key="3">
    <source>
        <dbReference type="ARBA" id="ARBA00022989"/>
    </source>
</evidence>
<name>A0ABU2GIC0_9EURY</name>
<keyword evidence="2 5" id="KW-0812">Transmembrane</keyword>
<organism evidence="7 8">
    <name type="scientific">Halogeometricum salsisoli</name>
    <dbReference type="NCBI Taxonomy" id="2950536"/>
    <lineage>
        <taxon>Archaea</taxon>
        <taxon>Methanobacteriati</taxon>
        <taxon>Methanobacteriota</taxon>
        <taxon>Stenosarchaea group</taxon>
        <taxon>Halobacteria</taxon>
        <taxon>Halobacteriales</taxon>
        <taxon>Haloferacaceae</taxon>
        <taxon>Halogeometricum</taxon>
    </lineage>
</organism>
<feature type="transmembrane region" description="Helical" evidence="5">
    <location>
        <begin position="87"/>
        <end position="110"/>
    </location>
</feature>
<evidence type="ECO:0000259" key="6">
    <source>
        <dbReference type="PROSITE" id="PS50929"/>
    </source>
</evidence>
<comment type="caution">
    <text evidence="7">The sequence shown here is derived from an EMBL/GenBank/DDBJ whole genome shotgun (WGS) entry which is preliminary data.</text>
</comment>
<evidence type="ECO:0000313" key="7">
    <source>
        <dbReference type="EMBL" id="MDS0300573.1"/>
    </source>
</evidence>
<keyword evidence="4 5" id="KW-0472">Membrane</keyword>
<feature type="domain" description="ABC transmembrane type-1" evidence="6">
    <location>
        <begin position="35"/>
        <end position="205"/>
    </location>
</feature>
<accession>A0ABU2GIC0</accession>
<dbReference type="PANTHER" id="PTHR43394:SF1">
    <property type="entry name" value="ATP-BINDING CASSETTE SUB-FAMILY B MEMBER 10, MITOCHONDRIAL"/>
    <property type="match status" value="1"/>
</dbReference>
<comment type="subcellular location">
    <subcellularLocation>
        <location evidence="1">Membrane</location>
        <topology evidence="1">Multi-pass membrane protein</topology>
    </subcellularLocation>
</comment>
<dbReference type="Proteomes" id="UP001257060">
    <property type="component" value="Unassembled WGS sequence"/>
</dbReference>
<sequence length="225" mass="25223">MSEERHTFEWYRNGVERPLWRLFSAFGRGRLPWFVVGLVAGLFERLASLVPSFVLGVAINAVFNQQTGYRLPLVPDAWIPTARVSQLWLSFGLTSGSFVVAAALSTVRMLTVDYYSHHLMHTVRTNTYDKLQRMGMQFFDHQQKGELMSVLNNDISNFERFFDDALTRAVRIVTVIIGITGFLLYLNWQLAIITLLAVPLLVALTACSCAGSNPSTTTSGSPSVR</sequence>
<evidence type="ECO:0000313" key="8">
    <source>
        <dbReference type="Proteomes" id="UP001257060"/>
    </source>
</evidence>
<evidence type="ECO:0000256" key="5">
    <source>
        <dbReference type="SAM" id="Phobius"/>
    </source>
</evidence>
<keyword evidence="8" id="KW-1185">Reference proteome</keyword>
<proteinExistence type="predicted"/>
<dbReference type="PANTHER" id="PTHR43394">
    <property type="entry name" value="ATP-DEPENDENT PERMEASE MDL1, MITOCHONDRIAL"/>
    <property type="match status" value="1"/>
</dbReference>
<evidence type="ECO:0000256" key="1">
    <source>
        <dbReference type="ARBA" id="ARBA00004141"/>
    </source>
</evidence>
<dbReference type="InterPro" id="IPR039421">
    <property type="entry name" value="Type_1_exporter"/>
</dbReference>
<dbReference type="PROSITE" id="PS50929">
    <property type="entry name" value="ABC_TM1F"/>
    <property type="match status" value="1"/>
</dbReference>
<keyword evidence="3 5" id="KW-1133">Transmembrane helix</keyword>
<feature type="transmembrane region" description="Helical" evidence="5">
    <location>
        <begin position="192"/>
        <end position="211"/>
    </location>
</feature>
<gene>
    <name evidence="7" type="ORF">NDI76_17630</name>
</gene>
<dbReference type="EMBL" id="JAMQOP010000004">
    <property type="protein sequence ID" value="MDS0300573.1"/>
    <property type="molecule type" value="Genomic_DNA"/>
</dbReference>
<dbReference type="SUPFAM" id="SSF90123">
    <property type="entry name" value="ABC transporter transmembrane region"/>
    <property type="match status" value="1"/>
</dbReference>
<reference evidence="7 8" key="1">
    <citation type="submission" date="2022-06" db="EMBL/GenBank/DDBJ databases">
        <title>Halogeometricum sp. a new haloarchaeum isolate from saline soil.</title>
        <authorList>
            <person name="Strakova D."/>
            <person name="Galisteo C."/>
            <person name="Sanchez-Porro C."/>
            <person name="Ventosa A."/>
        </authorList>
    </citation>
    <scope>NUCLEOTIDE SEQUENCE [LARGE SCALE GENOMIC DNA]</scope>
    <source>
        <strain evidence="7 8">S1BR25-6</strain>
    </source>
</reference>
<protein>
    <submittedName>
        <fullName evidence="7">ABC transporter transmembrane domain-containing protein</fullName>
    </submittedName>
</protein>
<evidence type="ECO:0000256" key="4">
    <source>
        <dbReference type="ARBA" id="ARBA00023136"/>
    </source>
</evidence>
<dbReference type="Gene3D" id="1.20.1560.10">
    <property type="entry name" value="ABC transporter type 1, transmembrane domain"/>
    <property type="match status" value="1"/>
</dbReference>
<feature type="transmembrane region" description="Helical" evidence="5">
    <location>
        <begin position="169"/>
        <end position="186"/>
    </location>
</feature>
<dbReference type="InterPro" id="IPR011527">
    <property type="entry name" value="ABC1_TM_dom"/>
</dbReference>